<sequence length="339" mass="34589">SLSLSLSSPTAKNAASSCSSTRFEMANKLAHGVLCFLSLQALLLTGVRSATFTFSNSCEYAVWPGLLSGAGTAPLATTGFALEKGESRSVSVPSGWSGRFWGRTLCSADASGKFTCGTGDCGSGKIECSGSGAVPPATLAEFTLDGHDDKDFYDVSLVDGYNLPMLVVPQGASVGGNSSTSCVATGCLVDLNGVCPSELRVTTSGEGVACRSACEAFGTPEYCCSGAYGSPDTCRPTSYSQFFKSNCPRAYSYAYDDGTSTFTCPGGTSYIITFCPNTASQKSGENNPQAVPVADGGGKYNAMVYQGALVSGGAASSPSVPFLAAVALLLAASLLQPLF</sequence>
<dbReference type="SUPFAM" id="SSF49870">
    <property type="entry name" value="Osmotin, thaumatin-like protein"/>
    <property type="match status" value="1"/>
</dbReference>
<evidence type="ECO:0000313" key="1">
    <source>
        <dbReference type="EMBL" id="JAT63829.1"/>
    </source>
</evidence>
<feature type="non-terminal residue" evidence="1">
    <location>
        <position position="1"/>
    </location>
</feature>
<dbReference type="SMART" id="SM00205">
    <property type="entry name" value="THN"/>
    <property type="match status" value="1"/>
</dbReference>
<accession>A0A1D1ZAA8</accession>
<gene>
    <name evidence="1" type="primary">TLP1_12</name>
    <name evidence="1" type="ORF">g.97579</name>
</gene>
<dbReference type="CDD" id="cd09218">
    <property type="entry name" value="TLP-PA"/>
    <property type="match status" value="1"/>
</dbReference>
<dbReference type="AlphaFoldDB" id="A0A1D1ZAA8"/>
<name>A0A1D1ZAA8_9ARAE</name>
<dbReference type="PANTHER" id="PTHR31048">
    <property type="entry name" value="OS03G0233200 PROTEIN"/>
    <property type="match status" value="1"/>
</dbReference>
<dbReference type="PROSITE" id="PS00316">
    <property type="entry name" value="THAUMATIN_1"/>
    <property type="match status" value="1"/>
</dbReference>
<organism evidence="1">
    <name type="scientific">Anthurium amnicola</name>
    <dbReference type="NCBI Taxonomy" id="1678845"/>
    <lineage>
        <taxon>Eukaryota</taxon>
        <taxon>Viridiplantae</taxon>
        <taxon>Streptophyta</taxon>
        <taxon>Embryophyta</taxon>
        <taxon>Tracheophyta</taxon>
        <taxon>Spermatophyta</taxon>
        <taxon>Magnoliopsida</taxon>
        <taxon>Liliopsida</taxon>
        <taxon>Araceae</taxon>
        <taxon>Pothoideae</taxon>
        <taxon>Potheae</taxon>
        <taxon>Anthurium</taxon>
    </lineage>
</organism>
<reference evidence="1" key="1">
    <citation type="submission" date="2015-07" db="EMBL/GenBank/DDBJ databases">
        <title>Transcriptome Assembly of Anthurium amnicola.</title>
        <authorList>
            <person name="Suzuki J."/>
        </authorList>
    </citation>
    <scope>NUCLEOTIDE SEQUENCE</scope>
</reference>
<dbReference type="InterPro" id="IPR001938">
    <property type="entry name" value="Thaumatin"/>
</dbReference>
<dbReference type="PRINTS" id="PR00347">
    <property type="entry name" value="THAUMATIN"/>
</dbReference>
<proteinExistence type="predicted"/>
<dbReference type="PROSITE" id="PS51367">
    <property type="entry name" value="THAUMATIN_2"/>
    <property type="match status" value="1"/>
</dbReference>
<dbReference type="Gene3D" id="2.60.110.10">
    <property type="entry name" value="Thaumatin"/>
    <property type="match status" value="1"/>
</dbReference>
<dbReference type="EMBL" id="GDJX01004107">
    <property type="protein sequence ID" value="JAT63829.1"/>
    <property type="molecule type" value="Transcribed_RNA"/>
</dbReference>
<dbReference type="Pfam" id="PF00314">
    <property type="entry name" value="Thaumatin"/>
    <property type="match status" value="1"/>
</dbReference>
<dbReference type="FunFam" id="2.60.110.10:FF:000001">
    <property type="entry name" value="THAUMATIN-LIKE PROTEIN 1"/>
    <property type="match status" value="1"/>
</dbReference>
<dbReference type="InterPro" id="IPR037176">
    <property type="entry name" value="Osmotin/thaumatin-like_sf"/>
</dbReference>
<dbReference type="InterPro" id="IPR017949">
    <property type="entry name" value="Thaumatin_CS"/>
</dbReference>
<protein>
    <submittedName>
        <fullName evidence="1">Thaumatin-like protein 1</fullName>
    </submittedName>
</protein>